<dbReference type="EMBL" id="LR778301">
    <property type="protein sequence ID" value="CAB1369527.1"/>
    <property type="molecule type" value="Genomic_DNA"/>
</dbReference>
<accession>A0A6S6XYS2</accession>
<gene>
    <name evidence="1" type="ORF">DENOEST_2362</name>
</gene>
<dbReference type="OrthoDB" id="9777890at2"/>
<evidence type="ECO:0008006" key="3">
    <source>
        <dbReference type="Google" id="ProtNLM"/>
    </source>
</evidence>
<dbReference type="Gene3D" id="3.40.50.300">
    <property type="entry name" value="P-loop containing nucleotide triphosphate hydrolases"/>
    <property type="match status" value="1"/>
</dbReference>
<organism evidence="1 2">
    <name type="scientific">Denitratisoma oestradiolicum</name>
    <dbReference type="NCBI Taxonomy" id="311182"/>
    <lineage>
        <taxon>Bacteria</taxon>
        <taxon>Pseudomonadati</taxon>
        <taxon>Pseudomonadota</taxon>
        <taxon>Betaproteobacteria</taxon>
        <taxon>Nitrosomonadales</taxon>
        <taxon>Sterolibacteriaceae</taxon>
        <taxon>Denitratisoma</taxon>
    </lineage>
</organism>
<proteinExistence type="predicted"/>
<dbReference type="RefSeq" id="WP_145771371.1">
    <property type="nucleotide sequence ID" value="NZ_LR778301.1"/>
</dbReference>
<dbReference type="SUPFAM" id="SSF52540">
    <property type="entry name" value="P-loop containing nucleoside triphosphate hydrolases"/>
    <property type="match status" value="1"/>
</dbReference>
<evidence type="ECO:0000313" key="1">
    <source>
        <dbReference type="EMBL" id="CAB1369527.1"/>
    </source>
</evidence>
<dbReference type="PANTHER" id="PTHR36451">
    <property type="entry name" value="PAPS-DEPENDENT SULFOTRANSFERASE STF3"/>
    <property type="match status" value="1"/>
</dbReference>
<sequence length="389" mass="44603">METRHPDFRVDELLSMAAQATGLDDFGPDSFRPGLERLVAAINALRLTEMGMVRARNMIVGNLIARLGVWDHRKRHPEVAGEVIQKPMFVVGLPRTGTTLLFGLLAQDPDHRVPMLWETSIPCPPPEADSYETDPRIEMVTQGLLAVDGLNPAVLAVHPIGAQLPQECIGIFSMEFLSYIYYCGLPIRDYNDWLDSQDMGAVYRWHKMFLQHLQSRHRKQRWALKAPSHMEFMADLFASYTDALIINTHRSPVDAVASHSSLHWHLWEQSLGAFDKKEVGPQTAEMMERWLQRFVDWRNAHPEKNPQIADIAFGDLVADPIGMVKAIYRRFGLPVSTAFESRMADFLVANRQDKFGTHRYTPEEFGLNRAELVERFRFYTDRFDVLGRR</sequence>
<dbReference type="InterPro" id="IPR052736">
    <property type="entry name" value="Stf3_sulfotransferase"/>
</dbReference>
<reference evidence="1 2" key="1">
    <citation type="submission" date="2020-03" db="EMBL/GenBank/DDBJ databases">
        <authorList>
            <consortium name="Genoscope - CEA"/>
            <person name="William W."/>
        </authorList>
    </citation>
    <scope>NUCLEOTIDE SEQUENCE [LARGE SCALE GENOMIC DNA]</scope>
    <source>
        <strain evidence="2">DSM 16959</strain>
    </source>
</reference>
<name>A0A6S6XYS2_9PROT</name>
<dbReference type="KEGG" id="doe:DENOEST_2362"/>
<dbReference type="Proteomes" id="UP000515733">
    <property type="component" value="Chromosome"/>
</dbReference>
<protein>
    <recommendedName>
        <fullName evidence="3">Sulfotransferase</fullName>
    </recommendedName>
</protein>
<dbReference type="PANTHER" id="PTHR36451:SF1">
    <property type="entry name" value="OMEGA-HYDROXY-BETA-DIHYDROMENAQUINONE-9 SULFOTRANSFERASE STF3"/>
    <property type="match status" value="1"/>
</dbReference>
<dbReference type="AlphaFoldDB" id="A0A6S6XYS2"/>
<keyword evidence="2" id="KW-1185">Reference proteome</keyword>
<dbReference type="Pfam" id="PF13469">
    <property type="entry name" value="Sulfotransfer_3"/>
    <property type="match status" value="1"/>
</dbReference>
<evidence type="ECO:0000313" key="2">
    <source>
        <dbReference type="Proteomes" id="UP000515733"/>
    </source>
</evidence>
<dbReference type="InterPro" id="IPR027417">
    <property type="entry name" value="P-loop_NTPase"/>
</dbReference>